<evidence type="ECO:0000256" key="8">
    <source>
        <dbReference type="ARBA" id="ARBA00023136"/>
    </source>
</evidence>
<dbReference type="InterPro" id="IPR017871">
    <property type="entry name" value="ABC_transporter-like_CS"/>
</dbReference>
<dbReference type="GO" id="GO:0042626">
    <property type="term" value="F:ATPase-coupled transmembrane transporter activity"/>
    <property type="evidence" value="ECO:0007669"/>
    <property type="project" value="TreeGrafter"/>
</dbReference>
<dbReference type="PROSITE" id="PS00211">
    <property type="entry name" value="ABC_TRANSPORTER_1"/>
    <property type="match status" value="1"/>
</dbReference>
<keyword evidence="6 10" id="KW-0067">ATP-binding</keyword>
<organism evidence="10 11">
    <name type="scientific">Lederbergia citrea</name>
    <dbReference type="NCBI Taxonomy" id="2833581"/>
    <lineage>
        <taxon>Bacteria</taxon>
        <taxon>Bacillati</taxon>
        <taxon>Bacillota</taxon>
        <taxon>Bacilli</taxon>
        <taxon>Bacillales</taxon>
        <taxon>Bacillaceae</taxon>
        <taxon>Lederbergia</taxon>
    </lineage>
</organism>
<evidence type="ECO:0000256" key="5">
    <source>
        <dbReference type="ARBA" id="ARBA00022741"/>
    </source>
</evidence>
<dbReference type="AlphaFoldDB" id="A0A942UPK0"/>
<dbReference type="Pfam" id="PF00005">
    <property type="entry name" value="ABC_tran"/>
    <property type="match status" value="1"/>
</dbReference>
<evidence type="ECO:0000256" key="7">
    <source>
        <dbReference type="ARBA" id="ARBA00022967"/>
    </source>
</evidence>
<feature type="domain" description="ABC transporter" evidence="9">
    <location>
        <begin position="4"/>
        <end position="245"/>
    </location>
</feature>
<evidence type="ECO:0000256" key="1">
    <source>
        <dbReference type="ARBA" id="ARBA00004202"/>
    </source>
</evidence>
<reference evidence="10 11" key="1">
    <citation type="submission" date="2021-05" db="EMBL/GenBank/DDBJ databases">
        <title>Novel Bacillus species.</title>
        <authorList>
            <person name="Liu G."/>
        </authorList>
    </citation>
    <scope>NUCLEOTIDE SEQUENCE [LARGE SCALE GENOMIC DNA]</scope>
    <source>
        <strain evidence="10 11">FJAT-49682</strain>
    </source>
</reference>
<dbReference type="GO" id="GO:0015087">
    <property type="term" value="F:cobalt ion transmembrane transporter activity"/>
    <property type="evidence" value="ECO:0007669"/>
    <property type="project" value="UniProtKB-ARBA"/>
</dbReference>
<dbReference type="Gene3D" id="3.40.50.300">
    <property type="entry name" value="P-loop containing nucleotide triphosphate hydrolases"/>
    <property type="match status" value="1"/>
</dbReference>
<dbReference type="RefSeq" id="WP_213098677.1">
    <property type="nucleotide sequence ID" value="NZ_JAGYPH010000002.1"/>
</dbReference>
<dbReference type="InterPro" id="IPR003439">
    <property type="entry name" value="ABC_transporter-like_ATP-bd"/>
</dbReference>
<keyword evidence="3" id="KW-0813">Transport</keyword>
<sequence length="281" mass="31749">MGYITLSNVSYSYPTSKDAVIKNANLSLEKGKFYALVGRNGSGKTTLCNLIRGFIPHFYNGQLTGNVIVNNKDIKNEDLGSLALDIGYVFQNPFNQISGIKETVFEELAYGLENFGVPRDEIIRRVEEIIDVVNLAELQHKNPMELSGGQQQRVALASILIMDPEIIVIDEPTSQLDPQATEHVFKIIELMKNKGKTIILVEHKMDLIAEYADEVIIIDHGEIKIHDVTEKVLIDPRLREWGVSYTEYTKLGLKLKENKFNVDKIPTTVDEATQMMQKLIR</sequence>
<keyword evidence="4" id="KW-1003">Cell membrane</keyword>
<protein>
    <submittedName>
        <fullName evidence="10">ABC transporter ATP-binding protein</fullName>
    </submittedName>
</protein>
<dbReference type="InterPro" id="IPR015856">
    <property type="entry name" value="ABC_transpr_CbiO/EcfA_su"/>
</dbReference>
<evidence type="ECO:0000259" key="9">
    <source>
        <dbReference type="PROSITE" id="PS50893"/>
    </source>
</evidence>
<comment type="caution">
    <text evidence="10">The sequence shown here is derived from an EMBL/GenBank/DDBJ whole genome shotgun (WGS) entry which is preliminary data.</text>
</comment>
<evidence type="ECO:0000313" key="10">
    <source>
        <dbReference type="EMBL" id="MBS4223687.1"/>
    </source>
</evidence>
<evidence type="ECO:0000256" key="3">
    <source>
        <dbReference type="ARBA" id="ARBA00022448"/>
    </source>
</evidence>
<comment type="similarity">
    <text evidence="2">Belongs to the ABC transporter superfamily.</text>
</comment>
<gene>
    <name evidence="10" type="ORF">KHA91_13100</name>
</gene>
<dbReference type="Proteomes" id="UP000676456">
    <property type="component" value="Unassembled WGS sequence"/>
</dbReference>
<dbReference type="GO" id="GO:0016887">
    <property type="term" value="F:ATP hydrolysis activity"/>
    <property type="evidence" value="ECO:0007669"/>
    <property type="project" value="InterPro"/>
</dbReference>
<keyword evidence="11" id="KW-1185">Reference proteome</keyword>
<evidence type="ECO:0000256" key="4">
    <source>
        <dbReference type="ARBA" id="ARBA00022475"/>
    </source>
</evidence>
<dbReference type="PANTHER" id="PTHR43553">
    <property type="entry name" value="HEAVY METAL TRANSPORTER"/>
    <property type="match status" value="1"/>
</dbReference>
<dbReference type="InterPro" id="IPR027417">
    <property type="entry name" value="P-loop_NTPase"/>
</dbReference>
<dbReference type="InterPro" id="IPR050095">
    <property type="entry name" value="ECF_ABC_transporter_ATP-bd"/>
</dbReference>
<dbReference type="InterPro" id="IPR003593">
    <property type="entry name" value="AAA+_ATPase"/>
</dbReference>
<name>A0A942UPK0_9BACI</name>
<keyword evidence="8" id="KW-0472">Membrane</keyword>
<dbReference type="SUPFAM" id="SSF52540">
    <property type="entry name" value="P-loop containing nucleoside triphosphate hydrolases"/>
    <property type="match status" value="1"/>
</dbReference>
<keyword evidence="5" id="KW-0547">Nucleotide-binding</keyword>
<keyword evidence="7" id="KW-1278">Translocase</keyword>
<dbReference type="FunFam" id="3.40.50.300:FF:000224">
    <property type="entry name" value="Energy-coupling factor transporter ATP-binding protein EcfA"/>
    <property type="match status" value="1"/>
</dbReference>
<dbReference type="PROSITE" id="PS50893">
    <property type="entry name" value="ABC_TRANSPORTER_2"/>
    <property type="match status" value="1"/>
</dbReference>
<dbReference type="GO" id="GO:0043190">
    <property type="term" value="C:ATP-binding cassette (ABC) transporter complex"/>
    <property type="evidence" value="ECO:0007669"/>
    <property type="project" value="TreeGrafter"/>
</dbReference>
<dbReference type="CDD" id="cd03225">
    <property type="entry name" value="ABC_cobalt_CbiO_domain1"/>
    <property type="match status" value="1"/>
</dbReference>
<evidence type="ECO:0000256" key="2">
    <source>
        <dbReference type="ARBA" id="ARBA00005417"/>
    </source>
</evidence>
<accession>A0A942UPK0</accession>
<dbReference type="SMART" id="SM00382">
    <property type="entry name" value="AAA"/>
    <property type="match status" value="1"/>
</dbReference>
<comment type="subcellular location">
    <subcellularLocation>
        <location evidence="1">Cell membrane</location>
        <topology evidence="1">Peripheral membrane protein</topology>
    </subcellularLocation>
</comment>
<dbReference type="EMBL" id="JAGYPN010000002">
    <property type="protein sequence ID" value="MBS4223687.1"/>
    <property type="molecule type" value="Genomic_DNA"/>
</dbReference>
<dbReference type="GO" id="GO:0005524">
    <property type="term" value="F:ATP binding"/>
    <property type="evidence" value="ECO:0007669"/>
    <property type="project" value="UniProtKB-KW"/>
</dbReference>
<evidence type="ECO:0000256" key="6">
    <source>
        <dbReference type="ARBA" id="ARBA00022840"/>
    </source>
</evidence>
<proteinExistence type="inferred from homology"/>
<evidence type="ECO:0000313" key="11">
    <source>
        <dbReference type="Proteomes" id="UP000676456"/>
    </source>
</evidence>